<feature type="compositionally biased region" description="Basic and acidic residues" evidence="2">
    <location>
        <begin position="690"/>
        <end position="702"/>
    </location>
</feature>
<organism evidence="3 4">
    <name type="scientific">Micromonas commoda (strain RCC299 / NOUM17 / CCMP2709)</name>
    <name type="common">Picoplanktonic green alga</name>
    <dbReference type="NCBI Taxonomy" id="296587"/>
    <lineage>
        <taxon>Eukaryota</taxon>
        <taxon>Viridiplantae</taxon>
        <taxon>Chlorophyta</taxon>
        <taxon>Mamiellophyceae</taxon>
        <taxon>Mamiellales</taxon>
        <taxon>Mamiellaceae</taxon>
        <taxon>Micromonas</taxon>
    </lineage>
</organism>
<dbReference type="OMA" id="ECAHIVA"/>
<feature type="compositionally biased region" description="Basic and acidic residues" evidence="2">
    <location>
        <begin position="709"/>
        <end position="726"/>
    </location>
</feature>
<feature type="region of interest" description="Disordered" evidence="2">
    <location>
        <begin position="83"/>
        <end position="133"/>
    </location>
</feature>
<dbReference type="RefSeq" id="XP_002504126.1">
    <property type="nucleotide sequence ID" value="XM_002504080.1"/>
</dbReference>
<dbReference type="AlphaFoldDB" id="C1ED63"/>
<dbReference type="EMBL" id="CP001329">
    <property type="protein sequence ID" value="ACO65384.1"/>
    <property type="molecule type" value="Genomic_DNA"/>
</dbReference>
<keyword evidence="4" id="KW-1185">Reference proteome</keyword>
<name>C1ED63_MICCC</name>
<dbReference type="GeneID" id="8246305"/>
<evidence type="ECO:0000313" key="3">
    <source>
        <dbReference type="EMBL" id="ACO65384.1"/>
    </source>
</evidence>
<dbReference type="InParanoid" id="C1ED63"/>
<evidence type="ECO:0000256" key="1">
    <source>
        <dbReference type="SAM" id="Coils"/>
    </source>
</evidence>
<reference evidence="3 4" key="1">
    <citation type="journal article" date="2009" name="Science">
        <title>Green evolution and dynamic adaptations revealed by genomes of the marine picoeukaryotes Micromonas.</title>
        <authorList>
            <person name="Worden A.Z."/>
            <person name="Lee J.H."/>
            <person name="Mock T."/>
            <person name="Rouze P."/>
            <person name="Simmons M.P."/>
            <person name="Aerts A.L."/>
            <person name="Allen A.E."/>
            <person name="Cuvelier M.L."/>
            <person name="Derelle E."/>
            <person name="Everett M.V."/>
            <person name="Foulon E."/>
            <person name="Grimwood J."/>
            <person name="Gundlach H."/>
            <person name="Henrissat B."/>
            <person name="Napoli C."/>
            <person name="McDonald S.M."/>
            <person name="Parker M.S."/>
            <person name="Rombauts S."/>
            <person name="Salamov A."/>
            <person name="Von Dassow P."/>
            <person name="Badger J.H."/>
            <person name="Coutinho P.M."/>
            <person name="Demir E."/>
            <person name="Dubchak I."/>
            <person name="Gentemann C."/>
            <person name="Eikrem W."/>
            <person name="Gready J.E."/>
            <person name="John U."/>
            <person name="Lanier W."/>
            <person name="Lindquist E.A."/>
            <person name="Lucas S."/>
            <person name="Mayer K.F."/>
            <person name="Moreau H."/>
            <person name="Not F."/>
            <person name="Otillar R."/>
            <person name="Panaud O."/>
            <person name="Pangilinan J."/>
            <person name="Paulsen I."/>
            <person name="Piegu B."/>
            <person name="Poliakov A."/>
            <person name="Robbens S."/>
            <person name="Schmutz J."/>
            <person name="Toulza E."/>
            <person name="Wyss T."/>
            <person name="Zelensky A."/>
            <person name="Zhou K."/>
            <person name="Armbrust E.V."/>
            <person name="Bhattacharya D."/>
            <person name="Goodenough U.W."/>
            <person name="Van de Peer Y."/>
            <person name="Grigoriev I.V."/>
        </authorList>
    </citation>
    <scope>NUCLEOTIDE SEQUENCE [LARGE SCALE GENOMIC DNA]</scope>
    <source>
        <strain evidence="4">RCC299 / NOUM17</strain>
    </source>
</reference>
<feature type="coiled-coil region" evidence="1">
    <location>
        <begin position="211"/>
        <end position="326"/>
    </location>
</feature>
<feature type="region of interest" description="Disordered" evidence="2">
    <location>
        <begin position="1"/>
        <end position="46"/>
    </location>
</feature>
<dbReference type="Proteomes" id="UP000002009">
    <property type="component" value="Chromosome 9"/>
</dbReference>
<evidence type="ECO:0000256" key="2">
    <source>
        <dbReference type="SAM" id="MobiDB-lite"/>
    </source>
</evidence>
<protein>
    <submittedName>
        <fullName evidence="3">Uncharacterized protein</fullName>
    </submittedName>
</protein>
<accession>C1ED63</accession>
<feature type="compositionally biased region" description="Pro residues" evidence="2">
    <location>
        <begin position="104"/>
        <end position="119"/>
    </location>
</feature>
<evidence type="ECO:0000313" key="4">
    <source>
        <dbReference type="Proteomes" id="UP000002009"/>
    </source>
</evidence>
<feature type="region of interest" description="Disordered" evidence="2">
    <location>
        <begin position="689"/>
        <end position="728"/>
    </location>
</feature>
<gene>
    <name evidence="3" type="ORF">MICPUN_61020</name>
</gene>
<proteinExistence type="predicted"/>
<feature type="coiled-coil region" evidence="1">
    <location>
        <begin position="422"/>
        <end position="487"/>
    </location>
</feature>
<keyword evidence="1" id="KW-0175">Coiled coil</keyword>
<sequence>MARGPLASLSENVTTVPDGEEASTSSSTDSMSKLREYRSAARASRWEAPPACEAPLPASHQFQSVFQPRGASLLMRDDVVDGGIVENEDKENDPSSSDTTTMRRPPPFTVPSGPPPPLAALPSHQPASTSSAMVPVGDVSDIVSAAIAGDHPRPSAAIKGAAAAAMASIADVVRRAVTDARREGASIGASETRLALQRSTAKAQESAAAAVRAAEESQRVAEEKARAAEERRKVLEIESNTKSKQLSKQLEEKQGDLGDKVRTFRARADAATNEATALRAELKREKEKNEAIKNAAEKNDATEARLKALTVEAKRAKEEAKKLKTEMDSRVEFETKQVQRELANERARSAKELAWFQSEMREMSAACDAAVAAAREEAFLAARTAAEETARLRAEFAECRELVSRASSAVSARHRKSLMTVMKKESWTRDEMEQLRNELEQERQARLKLKAAQFEKTSELAEALKTVEKLKAERDEADRAKVAAEAKASLVDDAFRSRDDAMSMATSARLEMDAATAAAKSAAQEVEAAWAAAATAEAEMAEEHKRVLGEESAKVYRVVRNDLRALRRRYFVRMGKDTSGAEIDVEDCDEDNDGVDMGRARKRLGIEGLVSAMMDFKRRGEVDADAFGDMGLRKELRRMEECLLLALTGDLENGANEEIEEIQAKEAPQVCESPDVVKSKRSSRSAIADFKADRKAARERGGGVRKISSMHEREREDEKVSEDKGRTGCMRELTSSDEDVLGLLAGVTLGR</sequence>
<dbReference type="KEGG" id="mis:MICPUN_61020"/>